<evidence type="ECO:0000313" key="3">
    <source>
        <dbReference type="Proteomes" id="UP000018201"/>
    </source>
</evidence>
<gene>
    <name evidence="2" type="ORF">EPH_0055570</name>
</gene>
<feature type="compositionally biased region" description="Polar residues" evidence="1">
    <location>
        <begin position="225"/>
        <end position="259"/>
    </location>
</feature>
<feature type="region of interest" description="Disordered" evidence="1">
    <location>
        <begin position="215"/>
        <end position="278"/>
    </location>
</feature>
<proteinExistence type="predicted"/>
<dbReference type="EMBL" id="HG692143">
    <property type="protein sequence ID" value="CDI81770.1"/>
    <property type="molecule type" value="Genomic_DNA"/>
</dbReference>
<organism evidence="2 3">
    <name type="scientific">Eimeria praecox</name>
    <dbReference type="NCBI Taxonomy" id="51316"/>
    <lineage>
        <taxon>Eukaryota</taxon>
        <taxon>Sar</taxon>
        <taxon>Alveolata</taxon>
        <taxon>Apicomplexa</taxon>
        <taxon>Conoidasida</taxon>
        <taxon>Coccidia</taxon>
        <taxon>Eucoccidiorida</taxon>
        <taxon>Eimeriorina</taxon>
        <taxon>Eimeriidae</taxon>
        <taxon>Eimeria</taxon>
    </lineage>
</organism>
<accession>U6GNL4</accession>
<name>U6GNL4_9EIME</name>
<dbReference type="Proteomes" id="UP000018201">
    <property type="component" value="Unassembled WGS sequence"/>
</dbReference>
<evidence type="ECO:0000256" key="1">
    <source>
        <dbReference type="SAM" id="MobiDB-lite"/>
    </source>
</evidence>
<reference evidence="2" key="2">
    <citation type="submission" date="2013-10" db="EMBL/GenBank/DDBJ databases">
        <authorList>
            <person name="Aslett M."/>
        </authorList>
    </citation>
    <scope>NUCLEOTIDE SEQUENCE [LARGE SCALE GENOMIC DNA]</scope>
    <source>
        <strain evidence="2">Houghton</strain>
    </source>
</reference>
<dbReference type="AlphaFoldDB" id="U6GNL4"/>
<dbReference type="VEuPathDB" id="ToxoDB:EPH_0055570"/>
<evidence type="ECO:0000313" key="2">
    <source>
        <dbReference type="EMBL" id="CDI81770.1"/>
    </source>
</evidence>
<protein>
    <submittedName>
        <fullName evidence="2">Uncharacterized protein</fullName>
    </submittedName>
</protein>
<dbReference type="OrthoDB" id="346600at2759"/>
<reference evidence="2" key="1">
    <citation type="submission" date="2013-10" db="EMBL/GenBank/DDBJ databases">
        <title>Genomic analysis of the causative agents of coccidiosis in chickens.</title>
        <authorList>
            <person name="Reid A.J."/>
            <person name="Blake D."/>
            <person name="Billington K."/>
            <person name="Browne H."/>
            <person name="Dunn M."/>
            <person name="Hung S."/>
            <person name="Kawahara F."/>
            <person name="Miranda-Saavedra D."/>
            <person name="Mourier T."/>
            <person name="Nagra H."/>
            <person name="Otto T.D."/>
            <person name="Rawlings N."/>
            <person name="Sanchez A."/>
            <person name="Sanders M."/>
            <person name="Subramaniam C."/>
            <person name="Tay Y."/>
            <person name="Dear P."/>
            <person name="Doerig C."/>
            <person name="Gruber A."/>
            <person name="Parkinson J."/>
            <person name="Shirley M."/>
            <person name="Wan K.L."/>
            <person name="Berriman M."/>
            <person name="Tomley F."/>
            <person name="Pain A."/>
        </authorList>
    </citation>
    <scope>NUCLEOTIDE SEQUENCE [LARGE SCALE GENOMIC DNA]</scope>
    <source>
        <strain evidence="2">Houghton</strain>
    </source>
</reference>
<keyword evidence="3" id="KW-1185">Reference proteome</keyword>
<sequence length="562" mass="60745">MSVLLSLCGRTRKVNEAATVRRLAAGGEGHGFPSGQNPLFDGSDWIPLDADELALLCIQMDEQNARNDDISRASQAVPEVTSISAAQEWMPSTAPPSISSASPAVPEVTSSFAVQRQDISVEPLQQPNGSHMILSRLQLAQESAFGVSGAQRPLQSDPDEAVAGPSWKAVGCVGSASVGRAVAFHRSVLQSRPETVLPVLDVVLDTAFQRGVMPLPSLVDPPEPTAQSVLGHTAQQKQPSPNPSQGLQRHHSSGQVAQGGTQGLPGELPQSVDEVSTHSEVLGPLARTTEAGGPPVDSGVVHERGAVSQGTWQDSSQQVKLMLKQKLLAKQLSSSETSCSKLPRSSLPAEEVSQMACEPVDHPFTRLPKLDPDVRLQDITVRALEEWDKHEPLILHLKVIRSLSLQASMSLSDAKEMVDAAQRLASRALFSMAAPVDRLRPSAAVESLGRRFLAFNAFYGVLHVMRGMPELRKSWESMVASVPTTYAHRPRGAVDGKYGFYYRLARQMSEALELYKRGGAPTDKEVIEIKRKLFCMECSPRCFLGSSWAVWRGDDQASKSAH</sequence>